<keyword evidence="3" id="KW-0812">Transmembrane</keyword>
<organism evidence="5 6">
    <name type="scientific">Fasciola hepatica</name>
    <name type="common">Liver fluke</name>
    <dbReference type="NCBI Taxonomy" id="6192"/>
    <lineage>
        <taxon>Eukaryota</taxon>
        <taxon>Metazoa</taxon>
        <taxon>Spiralia</taxon>
        <taxon>Lophotrochozoa</taxon>
        <taxon>Platyhelminthes</taxon>
        <taxon>Trematoda</taxon>
        <taxon>Digenea</taxon>
        <taxon>Plagiorchiida</taxon>
        <taxon>Echinostomata</taxon>
        <taxon>Echinostomatoidea</taxon>
        <taxon>Fasciolidae</taxon>
        <taxon>Fasciola</taxon>
    </lineage>
</organism>
<comment type="similarity">
    <text evidence="1">Belongs to the syntaxin family.</text>
</comment>
<sequence length="308" mass="34646">MGLIGRRQYIFSSVFSAPCCVYHGSFVRFDVDCVNKKMNYPDSRMHFVDPSLFLQEINSLAQIIQEIPNNIQKIKQLSQELENQNKNISITGNSKAKSDLLNQKEKEAFSLIKITGAHFAELASYTTLDHTSKIQAQLLKGDFQRALQRFQRTQAEIKRRLTTESQAAQSSVSDLIHFGDQGTPDNSLLFQSQTQKHAEKGDAQELGLALQQEEQMQALEEDIVNVNIIFEQLMGLVYDQRAAIESIEDNIEAAYMNQEAGTSTLIKAATSRQRSRRRRCICCIVLAVAIGITILVLVLVYAPRSSGR</sequence>
<dbReference type="GO" id="GO:0031201">
    <property type="term" value="C:SNARE complex"/>
    <property type="evidence" value="ECO:0007669"/>
    <property type="project" value="TreeGrafter"/>
</dbReference>
<dbReference type="Pfam" id="PF14523">
    <property type="entry name" value="Syntaxin_2"/>
    <property type="match status" value="1"/>
</dbReference>
<dbReference type="GO" id="GO:0005484">
    <property type="term" value="F:SNAP receptor activity"/>
    <property type="evidence" value="ECO:0007669"/>
    <property type="project" value="TreeGrafter"/>
</dbReference>
<proteinExistence type="inferred from homology"/>
<dbReference type="PROSITE" id="PS50192">
    <property type="entry name" value="T_SNARE"/>
    <property type="match status" value="1"/>
</dbReference>
<gene>
    <name evidence="5" type="ORF">D915_002721</name>
</gene>
<keyword evidence="6" id="KW-1185">Reference proteome</keyword>
<comment type="caution">
    <text evidence="5">The sequence shown here is derived from an EMBL/GenBank/DDBJ whole genome shotgun (WGS) entry which is preliminary data.</text>
</comment>
<evidence type="ECO:0000259" key="4">
    <source>
        <dbReference type="PROSITE" id="PS50192"/>
    </source>
</evidence>
<name>A0A4E0S1C6_FASHE</name>
<dbReference type="GO" id="GO:0006886">
    <property type="term" value="P:intracellular protein transport"/>
    <property type="evidence" value="ECO:0007669"/>
    <property type="project" value="TreeGrafter"/>
</dbReference>
<keyword evidence="3" id="KW-0472">Membrane</keyword>
<dbReference type="PANTHER" id="PTHR19957">
    <property type="entry name" value="SYNTAXIN"/>
    <property type="match status" value="1"/>
</dbReference>
<dbReference type="GO" id="GO:0012505">
    <property type="term" value="C:endomembrane system"/>
    <property type="evidence" value="ECO:0007669"/>
    <property type="project" value="TreeGrafter"/>
</dbReference>
<dbReference type="InterPro" id="IPR006011">
    <property type="entry name" value="Syntaxin_N"/>
</dbReference>
<dbReference type="EMBL" id="JXXN02000782">
    <property type="protein sequence ID" value="THD26322.1"/>
    <property type="molecule type" value="Genomic_DNA"/>
</dbReference>
<dbReference type="Gene3D" id="1.20.5.110">
    <property type="match status" value="1"/>
</dbReference>
<dbReference type="AlphaFoldDB" id="A0A4E0S1C6"/>
<dbReference type="Proteomes" id="UP000230066">
    <property type="component" value="Unassembled WGS sequence"/>
</dbReference>
<evidence type="ECO:0000313" key="5">
    <source>
        <dbReference type="EMBL" id="THD26322.1"/>
    </source>
</evidence>
<dbReference type="GO" id="GO:0000149">
    <property type="term" value="F:SNARE binding"/>
    <property type="evidence" value="ECO:0007669"/>
    <property type="project" value="TreeGrafter"/>
</dbReference>
<dbReference type="InterPro" id="IPR000727">
    <property type="entry name" value="T_SNARE_dom"/>
</dbReference>
<evidence type="ECO:0000256" key="2">
    <source>
        <dbReference type="SAM" id="Coils"/>
    </source>
</evidence>
<keyword evidence="3" id="KW-1133">Transmembrane helix</keyword>
<evidence type="ECO:0000256" key="3">
    <source>
        <dbReference type="SAM" id="Phobius"/>
    </source>
</evidence>
<accession>A0A4E0S1C6</accession>
<feature type="transmembrane region" description="Helical" evidence="3">
    <location>
        <begin position="280"/>
        <end position="302"/>
    </location>
</feature>
<evidence type="ECO:0000256" key="1">
    <source>
        <dbReference type="ARBA" id="ARBA00009063"/>
    </source>
</evidence>
<dbReference type="PANTHER" id="PTHR19957:SF38">
    <property type="entry name" value="LD27581P"/>
    <property type="match status" value="1"/>
</dbReference>
<dbReference type="Gene3D" id="1.20.58.70">
    <property type="match status" value="1"/>
</dbReference>
<dbReference type="InterPro" id="IPR045242">
    <property type="entry name" value="Syntaxin"/>
</dbReference>
<feature type="domain" description="T-SNARE coiled-coil homology" evidence="4">
    <location>
        <begin position="206"/>
        <end position="268"/>
    </location>
</feature>
<dbReference type="GO" id="GO:0006906">
    <property type="term" value="P:vesicle fusion"/>
    <property type="evidence" value="ECO:0007669"/>
    <property type="project" value="TreeGrafter"/>
</dbReference>
<protein>
    <submittedName>
        <fullName evidence="5">Syntaxin-7</fullName>
    </submittedName>
</protein>
<dbReference type="SMART" id="SM00503">
    <property type="entry name" value="SynN"/>
    <property type="match status" value="1"/>
</dbReference>
<dbReference type="InterPro" id="IPR010989">
    <property type="entry name" value="SNARE"/>
</dbReference>
<dbReference type="GO" id="GO:0048278">
    <property type="term" value="P:vesicle docking"/>
    <property type="evidence" value="ECO:0007669"/>
    <property type="project" value="TreeGrafter"/>
</dbReference>
<keyword evidence="2" id="KW-0175">Coiled coil</keyword>
<feature type="coiled-coil region" evidence="2">
    <location>
        <begin position="64"/>
        <end position="91"/>
    </location>
</feature>
<dbReference type="SUPFAM" id="SSF47661">
    <property type="entry name" value="t-snare proteins"/>
    <property type="match status" value="1"/>
</dbReference>
<reference evidence="5" key="1">
    <citation type="submission" date="2019-03" db="EMBL/GenBank/DDBJ databases">
        <title>Improved annotation for the trematode Fasciola hepatica.</title>
        <authorList>
            <person name="Choi Y.-J."/>
            <person name="Martin J."/>
            <person name="Mitreva M."/>
        </authorList>
    </citation>
    <scope>NUCLEOTIDE SEQUENCE [LARGE SCALE GENOMIC DNA]</scope>
</reference>
<evidence type="ECO:0000313" key="6">
    <source>
        <dbReference type="Proteomes" id="UP000230066"/>
    </source>
</evidence>